<gene>
    <name evidence="1" type="primary">Acey_s0485.g2321</name>
    <name evidence="1" type="ORF">Y032_0485g2321</name>
</gene>
<dbReference type="Proteomes" id="UP000024635">
    <property type="component" value="Unassembled WGS sequence"/>
</dbReference>
<dbReference type="EMBL" id="JARK01000085">
    <property type="protein sequence ID" value="EYC43646.1"/>
    <property type="molecule type" value="Genomic_DNA"/>
</dbReference>
<organism evidence="1 2">
    <name type="scientific">Ancylostoma ceylanicum</name>
    <dbReference type="NCBI Taxonomy" id="53326"/>
    <lineage>
        <taxon>Eukaryota</taxon>
        <taxon>Metazoa</taxon>
        <taxon>Ecdysozoa</taxon>
        <taxon>Nematoda</taxon>
        <taxon>Chromadorea</taxon>
        <taxon>Rhabditida</taxon>
        <taxon>Rhabditina</taxon>
        <taxon>Rhabditomorpha</taxon>
        <taxon>Strongyloidea</taxon>
        <taxon>Ancylostomatidae</taxon>
        <taxon>Ancylostomatinae</taxon>
        <taxon>Ancylostoma</taxon>
    </lineage>
</organism>
<accession>A0A016WVN1</accession>
<evidence type="ECO:0000313" key="2">
    <source>
        <dbReference type="Proteomes" id="UP000024635"/>
    </source>
</evidence>
<proteinExistence type="predicted"/>
<keyword evidence="2" id="KW-1185">Reference proteome</keyword>
<comment type="caution">
    <text evidence="1">The sequence shown here is derived from an EMBL/GenBank/DDBJ whole genome shotgun (WGS) entry which is preliminary data.</text>
</comment>
<protein>
    <submittedName>
        <fullName evidence="1">Uncharacterized protein</fullName>
    </submittedName>
</protein>
<sequence length="120" mass="13127">MRLDCHVISPGNGSLPKGARRPYSRGCAQNEPAMWVLAEVEKMPVDCHSPLIIIPPSFEGSSFPFIHVATAGGRGDRDNSQLSWASTRLLAKSGDILKDSTLIVHHNFTVVRFARTSTLQ</sequence>
<evidence type="ECO:0000313" key="1">
    <source>
        <dbReference type="EMBL" id="EYC43646.1"/>
    </source>
</evidence>
<dbReference type="AlphaFoldDB" id="A0A016WVN1"/>
<reference evidence="2" key="1">
    <citation type="journal article" date="2015" name="Nat. Genet.">
        <title>The genome and transcriptome of the zoonotic hookworm Ancylostoma ceylanicum identify infection-specific gene families.</title>
        <authorList>
            <person name="Schwarz E.M."/>
            <person name="Hu Y."/>
            <person name="Antoshechkin I."/>
            <person name="Miller M.M."/>
            <person name="Sternberg P.W."/>
            <person name="Aroian R.V."/>
        </authorList>
    </citation>
    <scope>NUCLEOTIDE SEQUENCE</scope>
    <source>
        <strain evidence="2">HY135</strain>
    </source>
</reference>
<name>A0A016WVN1_9BILA</name>